<reference evidence="5 6" key="1">
    <citation type="journal article" date="2021" name="Arch. Microbiol.">
        <title>Myceligenerans indicum sp. nov., an actinobacterium isolated from mangrove sediment of Sundarbans, India.</title>
        <authorList>
            <person name="Asha K."/>
            <person name="Bhadury P."/>
        </authorList>
    </citation>
    <scope>NUCLEOTIDE SEQUENCE [LARGE SCALE GENOMIC DNA]</scope>
    <source>
        <strain evidence="5 6">I2</strain>
    </source>
</reference>
<dbReference type="Proteomes" id="UP000675409">
    <property type="component" value="Unassembled WGS sequence"/>
</dbReference>
<keyword evidence="6" id="KW-1185">Reference proteome</keyword>
<dbReference type="SMART" id="SM00382">
    <property type="entry name" value="AAA"/>
    <property type="match status" value="1"/>
</dbReference>
<evidence type="ECO:0000256" key="1">
    <source>
        <dbReference type="ARBA" id="ARBA00022741"/>
    </source>
</evidence>
<dbReference type="PROSITE" id="PS50043">
    <property type="entry name" value="HTH_LUXR_2"/>
    <property type="match status" value="1"/>
</dbReference>
<dbReference type="InterPro" id="IPR003593">
    <property type="entry name" value="AAA+_ATPase"/>
</dbReference>
<dbReference type="InterPro" id="IPR027417">
    <property type="entry name" value="P-loop_NTPase"/>
</dbReference>
<dbReference type="InterPro" id="IPR016032">
    <property type="entry name" value="Sig_transdc_resp-reg_C-effctor"/>
</dbReference>
<dbReference type="InterPro" id="IPR036388">
    <property type="entry name" value="WH-like_DNA-bd_sf"/>
</dbReference>
<dbReference type="Gene3D" id="1.25.40.10">
    <property type="entry name" value="Tetratricopeptide repeat domain"/>
    <property type="match status" value="1"/>
</dbReference>
<dbReference type="CDD" id="cd01983">
    <property type="entry name" value="SIMIBI"/>
    <property type="match status" value="1"/>
</dbReference>
<dbReference type="PROSITE" id="PS00622">
    <property type="entry name" value="HTH_LUXR_1"/>
    <property type="match status" value="1"/>
</dbReference>
<sequence>MTGTPGTRSSGGADGASPSAPGPAGGGQAGGDVSDRWHDVQVRRSTTIPLISRQQQVDSLLRATERAASGQPGLVLVGGDAGVGKTRLISHLAQAAKQVGASPVVVHCVDLGQVGIPYLPFTDALTQLQAGAAGPEAAARVAGLVTERPALWRLLEPGGGGSAEHDERLQLFEGIARSLGEAGEPGRPVLLIVEDVHWADSSTRDVLRFLAVRARSENLLVVATYRSDDVDRRHPLRPLLAELSRLDHVERIDLEPFDESELREFTTALAGGPLSAGEFAGVLDRSEGNAFFAEELLDAGPEPGALPWTLTEVLRTRLEKLDPQVQQVVRLASVAGRRVREDLLRAAAAERDPAAGIDAALREAVVQQVLVVSGGNLEFRHALLAEVLYADLLPGERSEMHRAFLAALARKGPDGTPLGGAAERAHHAFEAHDLPAALLASHEAALAARGLLAPEEELRHREQVLAVWESVPEAETLVGMDRADVAVAAGEAAAKAGHPGRAVRLTRRAVDELAGDRARRAALQHVLVRRQLDLPDWGEHPEDSATELRSALDVLPDASADRVWSDALLARIAMEMDLDDEAREQAERAAEGARALGEHGALAEALATLAILDVGDADKAARLLDDACTAAVRAGDILTEMRCLYNVAANRFYAGHLDDAEQKVGHGLARAEELGLTWSFYAVSLRILHEIMLYFRGDLTPRPVSDVPPTSVQVLDAVGMYAAVARGDADVLARGQALLAHWREDGMIALIGGGCLVDALTWAGRYDEALSLAERVTEHLVGVWNELFLGGIWLSGLAIAALADAADADRSSGRAGGNGAAAREQAAADRLERGDGLLDLARTTAQRGRPRGGVLGPEGSAWLQRAAAENARLHAVIGDARPRTDTADAPDGVPAPEALWRAAADAWQETVKAFDFGYRYEVARSRYRWAEALLGAGEREAARTAAAQALAEASDMGAVPLVEAVRALGKRARLDLPGVRRATASTLTVREEEVLTLVAQGLSNRQIGERLYISTKTVSVHVSNVMAKLGASGRAEAVSLAHRRGLLEV</sequence>
<dbReference type="PRINTS" id="PR00038">
    <property type="entry name" value="HTHLUXR"/>
</dbReference>
<protein>
    <submittedName>
        <fullName evidence="5">AAA family ATPase</fullName>
    </submittedName>
</protein>
<keyword evidence="1" id="KW-0547">Nucleotide-binding</keyword>
<accession>A0ABS1LF00</accession>
<evidence type="ECO:0000313" key="5">
    <source>
        <dbReference type="EMBL" id="MBL0884783.1"/>
    </source>
</evidence>
<keyword evidence="2" id="KW-0067">ATP-binding</keyword>
<dbReference type="Pfam" id="PF13191">
    <property type="entry name" value="AAA_16"/>
    <property type="match status" value="1"/>
</dbReference>
<evidence type="ECO:0000256" key="3">
    <source>
        <dbReference type="SAM" id="MobiDB-lite"/>
    </source>
</evidence>
<evidence type="ECO:0000313" key="6">
    <source>
        <dbReference type="Proteomes" id="UP000675409"/>
    </source>
</evidence>
<dbReference type="InterPro" id="IPR011990">
    <property type="entry name" value="TPR-like_helical_dom_sf"/>
</dbReference>
<proteinExistence type="predicted"/>
<dbReference type="CDD" id="cd06170">
    <property type="entry name" value="LuxR_C_like"/>
    <property type="match status" value="1"/>
</dbReference>
<dbReference type="Gene3D" id="3.40.50.300">
    <property type="entry name" value="P-loop containing nucleotide triphosphate hydrolases"/>
    <property type="match status" value="1"/>
</dbReference>
<dbReference type="Gene3D" id="1.10.10.10">
    <property type="entry name" value="Winged helix-like DNA-binding domain superfamily/Winged helix DNA-binding domain"/>
    <property type="match status" value="1"/>
</dbReference>
<dbReference type="SMART" id="SM00421">
    <property type="entry name" value="HTH_LUXR"/>
    <property type="match status" value="1"/>
</dbReference>
<dbReference type="PANTHER" id="PTHR16305">
    <property type="entry name" value="TESTICULAR SOLUBLE ADENYLYL CYCLASE"/>
    <property type="match status" value="1"/>
</dbReference>
<feature type="region of interest" description="Disordered" evidence="3">
    <location>
        <begin position="1"/>
        <end position="34"/>
    </location>
</feature>
<dbReference type="EMBL" id="JABBYC010000001">
    <property type="protein sequence ID" value="MBL0884783.1"/>
    <property type="molecule type" value="Genomic_DNA"/>
</dbReference>
<name>A0ABS1LF00_9MICO</name>
<dbReference type="SUPFAM" id="SSF46894">
    <property type="entry name" value="C-terminal effector domain of the bipartite response regulators"/>
    <property type="match status" value="1"/>
</dbReference>
<comment type="caution">
    <text evidence="5">The sequence shown here is derived from an EMBL/GenBank/DDBJ whole genome shotgun (WGS) entry which is preliminary data.</text>
</comment>
<dbReference type="InterPro" id="IPR000792">
    <property type="entry name" value="Tscrpt_reg_LuxR_C"/>
</dbReference>
<dbReference type="InterPro" id="IPR041664">
    <property type="entry name" value="AAA_16"/>
</dbReference>
<dbReference type="PANTHER" id="PTHR16305:SF35">
    <property type="entry name" value="TRANSCRIPTIONAL ACTIVATOR DOMAIN"/>
    <property type="match status" value="1"/>
</dbReference>
<evidence type="ECO:0000256" key="2">
    <source>
        <dbReference type="ARBA" id="ARBA00022840"/>
    </source>
</evidence>
<dbReference type="Pfam" id="PF00196">
    <property type="entry name" value="GerE"/>
    <property type="match status" value="1"/>
</dbReference>
<feature type="domain" description="HTH luxR-type" evidence="4">
    <location>
        <begin position="980"/>
        <end position="1045"/>
    </location>
</feature>
<evidence type="ECO:0000259" key="4">
    <source>
        <dbReference type="PROSITE" id="PS50043"/>
    </source>
</evidence>
<dbReference type="SUPFAM" id="SSF52540">
    <property type="entry name" value="P-loop containing nucleoside triphosphate hydrolases"/>
    <property type="match status" value="1"/>
</dbReference>
<gene>
    <name evidence="5" type="ORF">HGK34_00550</name>
</gene>
<organism evidence="5 6">
    <name type="scientific">Myceligenerans indicum</name>
    <dbReference type="NCBI Taxonomy" id="2593663"/>
    <lineage>
        <taxon>Bacteria</taxon>
        <taxon>Bacillati</taxon>
        <taxon>Actinomycetota</taxon>
        <taxon>Actinomycetes</taxon>
        <taxon>Micrococcales</taxon>
        <taxon>Promicromonosporaceae</taxon>
        <taxon>Myceligenerans</taxon>
    </lineage>
</organism>